<sequence length="93" mass="10450">MPETVERDMRRYGRGVVTYNLGENREDYLRLAEALAHTFAAVYTGKGRISRRNLIGRYGKVNLPPKPECPPPAANASRTDAIRKRCTTLSKEG</sequence>
<gene>
    <name evidence="1" type="ORF">SDC9_201602</name>
</gene>
<reference evidence="1" key="1">
    <citation type="submission" date="2019-08" db="EMBL/GenBank/DDBJ databases">
        <authorList>
            <person name="Kucharzyk K."/>
            <person name="Murdoch R.W."/>
            <person name="Higgins S."/>
            <person name="Loffler F."/>
        </authorList>
    </citation>
    <scope>NUCLEOTIDE SEQUENCE</scope>
</reference>
<dbReference type="AlphaFoldDB" id="A0A645J394"/>
<proteinExistence type="predicted"/>
<dbReference type="EMBL" id="VSSQ01121595">
    <property type="protein sequence ID" value="MPN53933.1"/>
    <property type="molecule type" value="Genomic_DNA"/>
</dbReference>
<protein>
    <submittedName>
        <fullName evidence="1">Uncharacterized protein</fullName>
    </submittedName>
</protein>
<organism evidence="1">
    <name type="scientific">bioreactor metagenome</name>
    <dbReference type="NCBI Taxonomy" id="1076179"/>
    <lineage>
        <taxon>unclassified sequences</taxon>
        <taxon>metagenomes</taxon>
        <taxon>ecological metagenomes</taxon>
    </lineage>
</organism>
<evidence type="ECO:0000313" key="1">
    <source>
        <dbReference type="EMBL" id="MPN53933.1"/>
    </source>
</evidence>
<comment type="caution">
    <text evidence="1">The sequence shown here is derived from an EMBL/GenBank/DDBJ whole genome shotgun (WGS) entry which is preliminary data.</text>
</comment>
<name>A0A645J394_9ZZZZ</name>
<accession>A0A645J394</accession>